<sequence>MLRAHLVGDILKDNDFLLAVRNEMAKIAARSGLNYNVVAFAYNNTHEPCALRRFLIDLYALTGSMGQSFMVKSKKPGGEEYVRAQLAGEGHFESLGGIHKP</sequence>
<dbReference type="AlphaFoldDB" id="A0A1Y2LRL6"/>
<dbReference type="Proteomes" id="UP000193240">
    <property type="component" value="Unassembled WGS sequence"/>
</dbReference>
<keyword evidence="2" id="KW-1185">Reference proteome</keyword>
<organism evidence="1 2">
    <name type="scientific">Epicoccum nigrum</name>
    <name type="common">Soil fungus</name>
    <name type="synonym">Epicoccum purpurascens</name>
    <dbReference type="NCBI Taxonomy" id="105696"/>
    <lineage>
        <taxon>Eukaryota</taxon>
        <taxon>Fungi</taxon>
        <taxon>Dikarya</taxon>
        <taxon>Ascomycota</taxon>
        <taxon>Pezizomycotina</taxon>
        <taxon>Dothideomycetes</taxon>
        <taxon>Pleosporomycetidae</taxon>
        <taxon>Pleosporales</taxon>
        <taxon>Pleosporineae</taxon>
        <taxon>Didymellaceae</taxon>
        <taxon>Epicoccum</taxon>
    </lineage>
</organism>
<gene>
    <name evidence="1" type="ORF">B5807_08662</name>
</gene>
<dbReference type="InParanoid" id="A0A1Y2LRL6"/>
<proteinExistence type="predicted"/>
<reference evidence="1 2" key="1">
    <citation type="journal article" date="2017" name="Genome Announc.">
        <title>Genome sequence of the saprophytic ascomycete Epicoccum nigrum ICMP 19927 strain isolated from New Zealand.</title>
        <authorList>
            <person name="Fokin M."/>
            <person name="Fleetwood D."/>
            <person name="Weir B.S."/>
            <person name="Villas-Boas S.G."/>
        </authorList>
    </citation>
    <scope>NUCLEOTIDE SEQUENCE [LARGE SCALE GENOMIC DNA]</scope>
    <source>
        <strain evidence="1 2">ICMP 19927</strain>
    </source>
</reference>
<protein>
    <submittedName>
        <fullName evidence="1">Uncharacterized protein</fullName>
    </submittedName>
</protein>
<accession>A0A1Y2LRL6</accession>
<name>A0A1Y2LRL6_EPING</name>
<dbReference type="EMBL" id="KZ107851">
    <property type="protein sequence ID" value="OSS46511.1"/>
    <property type="molecule type" value="Genomic_DNA"/>
</dbReference>
<evidence type="ECO:0000313" key="1">
    <source>
        <dbReference type="EMBL" id="OSS46511.1"/>
    </source>
</evidence>
<evidence type="ECO:0000313" key="2">
    <source>
        <dbReference type="Proteomes" id="UP000193240"/>
    </source>
</evidence>